<evidence type="ECO:0000313" key="2">
    <source>
        <dbReference type="EMBL" id="MES1918967.1"/>
    </source>
</evidence>
<name>A0ABV2AI92_9EUKA</name>
<protein>
    <submittedName>
        <fullName evidence="2">Uncharacterized protein</fullName>
    </submittedName>
</protein>
<sequence>MTDSDSTANLKNENSTLPTKNIERLNRQNILRTEEDREEKEMIEHCERQMVQIKGNLVVLRRKMEEKIRLRRLMNENHATLQLLIKYQKELNEPLGKNIRSRVEDGGLKFSGGVVVPVPVHFIEAQTLLLQEQVAVQSANLSKSQRILRNQMELFRQFQLLQQQKL</sequence>
<accession>A0ABV2AI92</accession>
<organism evidence="2 3">
    <name type="scientific">Bonamia ostreae</name>
    <dbReference type="NCBI Taxonomy" id="126728"/>
    <lineage>
        <taxon>Eukaryota</taxon>
        <taxon>Sar</taxon>
        <taxon>Rhizaria</taxon>
        <taxon>Endomyxa</taxon>
        <taxon>Ascetosporea</taxon>
        <taxon>Haplosporida</taxon>
        <taxon>Bonamia</taxon>
    </lineage>
</organism>
<gene>
    <name evidence="2" type="ORF">MHBO_000850</name>
</gene>
<reference evidence="2 3" key="1">
    <citation type="journal article" date="2024" name="BMC Biol.">
        <title>Comparative genomics of Ascetosporea gives new insight into the evolutionary basis for animal parasitism in Rhizaria.</title>
        <authorList>
            <person name="Hiltunen Thoren M."/>
            <person name="Onut-Brannstrom I."/>
            <person name="Alfjorden A."/>
            <person name="Peckova H."/>
            <person name="Swords F."/>
            <person name="Hooper C."/>
            <person name="Holzer A.S."/>
            <person name="Bass D."/>
            <person name="Burki F."/>
        </authorList>
    </citation>
    <scope>NUCLEOTIDE SEQUENCE [LARGE SCALE GENOMIC DNA]</scope>
    <source>
        <strain evidence="2">20-A016</strain>
    </source>
</reference>
<dbReference type="EMBL" id="JBDODL010000168">
    <property type="protein sequence ID" value="MES1918967.1"/>
    <property type="molecule type" value="Genomic_DNA"/>
</dbReference>
<dbReference type="Proteomes" id="UP001439008">
    <property type="component" value="Unassembled WGS sequence"/>
</dbReference>
<evidence type="ECO:0000256" key="1">
    <source>
        <dbReference type="SAM" id="MobiDB-lite"/>
    </source>
</evidence>
<proteinExistence type="predicted"/>
<feature type="compositionally biased region" description="Polar residues" evidence="1">
    <location>
        <begin position="1"/>
        <end position="19"/>
    </location>
</feature>
<keyword evidence="3" id="KW-1185">Reference proteome</keyword>
<feature type="region of interest" description="Disordered" evidence="1">
    <location>
        <begin position="1"/>
        <end position="20"/>
    </location>
</feature>
<evidence type="ECO:0000313" key="3">
    <source>
        <dbReference type="Proteomes" id="UP001439008"/>
    </source>
</evidence>
<comment type="caution">
    <text evidence="2">The sequence shown here is derived from an EMBL/GenBank/DDBJ whole genome shotgun (WGS) entry which is preliminary data.</text>
</comment>